<evidence type="ECO:0000313" key="2">
    <source>
        <dbReference type="EMBL" id="GIQ83405.1"/>
    </source>
</evidence>
<evidence type="ECO:0000256" key="1">
    <source>
        <dbReference type="SAM" id="MobiDB-lite"/>
    </source>
</evidence>
<sequence length="592" mass="64552">AQPQLPRFYRSSPLPPSSYVNPLHVSREKCARVISLCLAADQAKCQHSLLGQCAAHTALSELFLSEAENRKMVKKNPLVCTHPSPSVPPGIANACRCNDFFMGSSVLPSERETHAPVRNIHLPLAVHYALLAQGESATLLRRVLARDEAEAAASIAGEREGSERESEVVPLDEGDDEGADRGEQELATCTAMACRHLHAMCLMRLGWALRTHSIPQASFLYFDRFNREIRPILAAMPHTPLSGGRGTLSLSEVLLGQDPDSLLQLSGRGVPKLILDPDHVFDHCEALHELTETARQFRFSPATIRIGLEAAMQSQEILAFGLLDNETVMTPELQDRLMEMQAAEKQTPTATAPTDQGFASPSVPAYADPDREVVGELSLDELGGRPSFQYSTDGSVDIALLLLIDCCNQCDTLGFLPLYLVALHRLTYLCTNVLENSDPVQASLDSLKAFAKSCSEYQGGDVYVQVILSIIHKLLADLSQGNKKRDHLQHRYEFVKNNEENVSKREVAIAAADLGASRARLGDTSGGLDKLKEAWRFLGGTEDGASYVETARFRLGLAQGDMAARELLEGVEGGELEDCEDGDLDALLGSLK</sequence>
<dbReference type="Proteomes" id="UP000265618">
    <property type="component" value="Unassembled WGS sequence"/>
</dbReference>
<evidence type="ECO:0000313" key="3">
    <source>
        <dbReference type="Proteomes" id="UP000265618"/>
    </source>
</evidence>
<accession>A0A9K3CVX7</accession>
<feature type="non-terminal residue" evidence="2">
    <location>
        <position position="592"/>
    </location>
</feature>
<feature type="region of interest" description="Disordered" evidence="1">
    <location>
        <begin position="153"/>
        <end position="180"/>
    </location>
</feature>
<gene>
    <name evidence="2" type="ORF">KIPB_004721</name>
</gene>
<dbReference type="EMBL" id="BDIP01001035">
    <property type="protein sequence ID" value="GIQ83405.1"/>
    <property type="molecule type" value="Genomic_DNA"/>
</dbReference>
<name>A0A9K3CVX7_9EUKA</name>
<protein>
    <submittedName>
        <fullName evidence="2">Uncharacterized protein</fullName>
    </submittedName>
</protein>
<organism evidence="2 3">
    <name type="scientific">Kipferlia bialata</name>
    <dbReference type="NCBI Taxonomy" id="797122"/>
    <lineage>
        <taxon>Eukaryota</taxon>
        <taxon>Metamonada</taxon>
        <taxon>Carpediemonas-like organisms</taxon>
        <taxon>Kipferlia</taxon>
    </lineage>
</organism>
<comment type="caution">
    <text evidence="2">The sequence shown here is derived from an EMBL/GenBank/DDBJ whole genome shotgun (WGS) entry which is preliminary data.</text>
</comment>
<dbReference type="AlphaFoldDB" id="A0A9K3CVX7"/>
<reference evidence="2 3" key="1">
    <citation type="journal article" date="2018" name="PLoS ONE">
        <title>The draft genome of Kipferlia bialata reveals reductive genome evolution in fornicate parasites.</title>
        <authorList>
            <person name="Tanifuji G."/>
            <person name="Takabayashi S."/>
            <person name="Kume K."/>
            <person name="Takagi M."/>
            <person name="Nakayama T."/>
            <person name="Kamikawa R."/>
            <person name="Inagaki Y."/>
            <person name="Hashimoto T."/>
        </authorList>
    </citation>
    <scope>NUCLEOTIDE SEQUENCE [LARGE SCALE GENOMIC DNA]</scope>
    <source>
        <strain evidence="2">NY0173</strain>
    </source>
</reference>
<feature type="compositionally biased region" description="Basic and acidic residues" evidence="1">
    <location>
        <begin position="157"/>
        <end position="167"/>
    </location>
</feature>
<keyword evidence="3" id="KW-1185">Reference proteome</keyword>
<proteinExistence type="predicted"/>